<keyword evidence="3 6" id="KW-0812">Transmembrane</keyword>
<organism evidence="7 8">
    <name type="scientific">Candidatus Colimorpha enterica</name>
    <dbReference type="NCBI Taxonomy" id="3083063"/>
    <lineage>
        <taxon>Bacteria</taxon>
        <taxon>Pseudomonadati</taxon>
        <taxon>Bacteroidota</taxon>
        <taxon>Bacteroidia</taxon>
        <taxon>Bacteroidales</taxon>
        <taxon>Candidatus Colimorpha</taxon>
    </lineage>
</organism>
<sequence>MRIRTKIPVIDAVIVLTEKIGSWLERYRIRVYAAQASFFMTISAFPFLIVLLAVVGRILPENGGAIKDGIISAVPESFAPLAGTVLDEVSEKSNIRLLSVSAVTLLWSASRGIRGIGAGIRNVYGGKPEADPIKYVLRGLAYTLLWMLTVLMTLLVWVFGDTVTAHIRDGFSGVLRIFSSGAFLVVLTAVFALTFRGYSGVRTGAGTGFFSGLRGAAFAAVGWFVYSRFFEFYIEHFADYSYIYGSLASVIIVMLWLYSCMEILLIGAGVNTISKNWRKTASP</sequence>
<dbReference type="GO" id="GO:0005886">
    <property type="term" value="C:plasma membrane"/>
    <property type="evidence" value="ECO:0007669"/>
    <property type="project" value="UniProtKB-SubCell"/>
</dbReference>
<feature type="transmembrane region" description="Helical" evidence="6">
    <location>
        <begin position="171"/>
        <end position="195"/>
    </location>
</feature>
<gene>
    <name evidence="7" type="ORF">MR241_08375</name>
</gene>
<name>A0AAE3FIT0_9BACT</name>
<dbReference type="PIRSF" id="PIRSF035875">
    <property type="entry name" value="RNase_BN"/>
    <property type="match status" value="1"/>
</dbReference>
<keyword evidence="4 6" id="KW-1133">Transmembrane helix</keyword>
<evidence type="ECO:0000256" key="2">
    <source>
        <dbReference type="ARBA" id="ARBA00022475"/>
    </source>
</evidence>
<dbReference type="PANTHER" id="PTHR30213:SF0">
    <property type="entry name" value="UPF0761 MEMBRANE PROTEIN YIHY"/>
    <property type="match status" value="1"/>
</dbReference>
<dbReference type="PANTHER" id="PTHR30213">
    <property type="entry name" value="INNER MEMBRANE PROTEIN YHJD"/>
    <property type="match status" value="1"/>
</dbReference>
<keyword evidence="5 6" id="KW-0472">Membrane</keyword>
<feature type="transmembrane region" description="Helical" evidence="6">
    <location>
        <begin position="36"/>
        <end position="59"/>
    </location>
</feature>
<evidence type="ECO:0000256" key="3">
    <source>
        <dbReference type="ARBA" id="ARBA00022692"/>
    </source>
</evidence>
<evidence type="ECO:0000256" key="6">
    <source>
        <dbReference type="SAM" id="Phobius"/>
    </source>
</evidence>
<keyword evidence="2" id="KW-1003">Cell membrane</keyword>
<evidence type="ECO:0000256" key="4">
    <source>
        <dbReference type="ARBA" id="ARBA00022989"/>
    </source>
</evidence>
<accession>A0AAE3FIT0</accession>
<dbReference type="Proteomes" id="UP001139365">
    <property type="component" value="Unassembled WGS sequence"/>
</dbReference>
<reference evidence="7 8" key="1">
    <citation type="submission" date="2022-03" db="EMBL/GenBank/DDBJ databases">
        <title>Metagenome-assembled genomes from swine fecal metagenomes.</title>
        <authorList>
            <person name="Holman D.B."/>
            <person name="Kommadath A."/>
        </authorList>
    </citation>
    <scope>NUCLEOTIDE SEQUENCE [LARGE SCALE GENOMIC DNA]</scope>
    <source>
        <strain evidence="7">SUG147</strain>
    </source>
</reference>
<proteinExistence type="predicted"/>
<comment type="caution">
    <text evidence="7">The sequence shown here is derived from an EMBL/GenBank/DDBJ whole genome shotgun (WGS) entry which is preliminary data.</text>
</comment>
<feature type="transmembrane region" description="Helical" evidence="6">
    <location>
        <begin position="135"/>
        <end position="159"/>
    </location>
</feature>
<evidence type="ECO:0000256" key="5">
    <source>
        <dbReference type="ARBA" id="ARBA00023136"/>
    </source>
</evidence>
<evidence type="ECO:0000256" key="1">
    <source>
        <dbReference type="ARBA" id="ARBA00004651"/>
    </source>
</evidence>
<evidence type="ECO:0000313" key="8">
    <source>
        <dbReference type="Proteomes" id="UP001139365"/>
    </source>
</evidence>
<dbReference type="InterPro" id="IPR017039">
    <property type="entry name" value="Virul_fac_BrkB"/>
</dbReference>
<comment type="subcellular location">
    <subcellularLocation>
        <location evidence="1">Cell membrane</location>
        <topology evidence="1">Multi-pass membrane protein</topology>
    </subcellularLocation>
</comment>
<protein>
    <submittedName>
        <fullName evidence="7">YihY/virulence factor BrkB family protein</fullName>
    </submittedName>
</protein>
<dbReference type="Pfam" id="PF03631">
    <property type="entry name" value="Virul_fac_BrkB"/>
    <property type="match status" value="1"/>
</dbReference>
<feature type="transmembrane region" description="Helical" evidence="6">
    <location>
        <begin position="246"/>
        <end position="270"/>
    </location>
</feature>
<feature type="transmembrane region" description="Helical" evidence="6">
    <location>
        <begin position="207"/>
        <end position="226"/>
    </location>
</feature>
<dbReference type="NCBIfam" id="TIGR00765">
    <property type="entry name" value="yihY_not_rbn"/>
    <property type="match status" value="1"/>
</dbReference>
<evidence type="ECO:0000313" key="7">
    <source>
        <dbReference type="EMBL" id="MCI5756289.1"/>
    </source>
</evidence>
<dbReference type="AlphaFoldDB" id="A0AAE3FIT0"/>
<dbReference type="EMBL" id="JALEMU010000133">
    <property type="protein sequence ID" value="MCI5756289.1"/>
    <property type="molecule type" value="Genomic_DNA"/>
</dbReference>